<accession>A0A3N7FVR5</accession>
<dbReference type="Proteomes" id="UP000006729">
    <property type="component" value="Chromosome 13"/>
</dbReference>
<dbReference type="InParanoid" id="A0A3N7FVR5"/>
<name>A0A3N7FVR5_POPTR</name>
<proteinExistence type="predicted"/>
<evidence type="ECO:0000313" key="1">
    <source>
        <dbReference type="EMBL" id="RQO99043.1"/>
    </source>
</evidence>
<dbReference type="EMBL" id="CM009302">
    <property type="protein sequence ID" value="RQO99043.1"/>
    <property type="molecule type" value="Genomic_DNA"/>
</dbReference>
<sequence>MLRMSRPTKSHAFSIKKELMSSGPGALFPSHSHIAVLNSSIETGISKREDELRLNLLKLITEHEGVVPLSILVSSDEAKRNLSLALRRIRRACFLEEGVKQ</sequence>
<evidence type="ECO:0000313" key="2">
    <source>
        <dbReference type="Proteomes" id="UP000006729"/>
    </source>
</evidence>
<keyword evidence="2" id="KW-1185">Reference proteome</keyword>
<reference evidence="1 2" key="1">
    <citation type="journal article" date="2006" name="Science">
        <title>The genome of black cottonwood, Populus trichocarpa (Torr. &amp; Gray).</title>
        <authorList>
            <person name="Tuskan G.A."/>
            <person name="Difazio S."/>
            <person name="Jansson S."/>
            <person name="Bohlmann J."/>
            <person name="Grigoriev I."/>
            <person name="Hellsten U."/>
            <person name="Putnam N."/>
            <person name="Ralph S."/>
            <person name="Rombauts S."/>
            <person name="Salamov A."/>
            <person name="Schein J."/>
            <person name="Sterck L."/>
            <person name="Aerts A."/>
            <person name="Bhalerao R.R."/>
            <person name="Bhalerao R.P."/>
            <person name="Blaudez D."/>
            <person name="Boerjan W."/>
            <person name="Brun A."/>
            <person name="Brunner A."/>
            <person name="Busov V."/>
            <person name="Campbell M."/>
            <person name="Carlson J."/>
            <person name="Chalot M."/>
            <person name="Chapman J."/>
            <person name="Chen G.L."/>
            <person name="Cooper D."/>
            <person name="Coutinho P.M."/>
            <person name="Couturier J."/>
            <person name="Covert S."/>
            <person name="Cronk Q."/>
            <person name="Cunningham R."/>
            <person name="Davis J."/>
            <person name="Degroeve S."/>
            <person name="Dejardin A."/>
            <person name="Depamphilis C."/>
            <person name="Detter J."/>
            <person name="Dirks B."/>
            <person name="Dubchak I."/>
            <person name="Duplessis S."/>
            <person name="Ehlting J."/>
            <person name="Ellis B."/>
            <person name="Gendler K."/>
            <person name="Goodstein D."/>
            <person name="Gribskov M."/>
            <person name="Grimwood J."/>
            <person name="Groover A."/>
            <person name="Gunter L."/>
            <person name="Hamberger B."/>
            <person name="Heinze B."/>
            <person name="Helariutta Y."/>
            <person name="Henrissat B."/>
            <person name="Holligan D."/>
            <person name="Holt R."/>
            <person name="Huang W."/>
            <person name="Islam-Faridi N."/>
            <person name="Jones S."/>
            <person name="Jones-Rhoades M."/>
            <person name="Jorgensen R."/>
            <person name="Joshi C."/>
            <person name="Kangasjarvi J."/>
            <person name="Karlsson J."/>
            <person name="Kelleher C."/>
            <person name="Kirkpatrick R."/>
            <person name="Kirst M."/>
            <person name="Kohler A."/>
            <person name="Kalluri U."/>
            <person name="Larimer F."/>
            <person name="Leebens-Mack J."/>
            <person name="Leple J.C."/>
            <person name="Locascio P."/>
            <person name="Lou Y."/>
            <person name="Lucas S."/>
            <person name="Martin F."/>
            <person name="Montanini B."/>
            <person name="Napoli C."/>
            <person name="Nelson D.R."/>
            <person name="Nelson C."/>
            <person name="Nieminen K."/>
            <person name="Nilsson O."/>
            <person name="Pereda V."/>
            <person name="Peter G."/>
            <person name="Philippe R."/>
            <person name="Pilate G."/>
            <person name="Poliakov A."/>
            <person name="Razumovskaya J."/>
            <person name="Richardson P."/>
            <person name="Rinaldi C."/>
            <person name="Ritland K."/>
            <person name="Rouze P."/>
            <person name="Ryaboy D."/>
            <person name="Schmutz J."/>
            <person name="Schrader J."/>
            <person name="Segerman B."/>
            <person name="Shin H."/>
            <person name="Siddiqui A."/>
            <person name="Sterky F."/>
            <person name="Terry A."/>
            <person name="Tsai C.J."/>
            <person name="Uberbacher E."/>
            <person name="Unneberg P."/>
            <person name="Vahala J."/>
            <person name="Wall K."/>
            <person name="Wessler S."/>
            <person name="Yang G."/>
            <person name="Yin T."/>
            <person name="Douglas C."/>
            <person name="Marra M."/>
            <person name="Sandberg G."/>
            <person name="Van de Peer Y."/>
            <person name="Rokhsar D."/>
        </authorList>
    </citation>
    <scope>NUCLEOTIDE SEQUENCE [LARGE SCALE GENOMIC DNA]</scope>
    <source>
        <strain evidence="2">cv. Nisqually</strain>
    </source>
</reference>
<organism evidence="1 2">
    <name type="scientific">Populus trichocarpa</name>
    <name type="common">Western balsam poplar</name>
    <name type="synonym">Populus balsamifera subsp. trichocarpa</name>
    <dbReference type="NCBI Taxonomy" id="3694"/>
    <lineage>
        <taxon>Eukaryota</taxon>
        <taxon>Viridiplantae</taxon>
        <taxon>Streptophyta</taxon>
        <taxon>Embryophyta</taxon>
        <taxon>Tracheophyta</taxon>
        <taxon>Spermatophyta</taxon>
        <taxon>Magnoliopsida</taxon>
        <taxon>eudicotyledons</taxon>
        <taxon>Gunneridae</taxon>
        <taxon>Pentapetalae</taxon>
        <taxon>rosids</taxon>
        <taxon>fabids</taxon>
        <taxon>Malpighiales</taxon>
        <taxon>Salicaceae</taxon>
        <taxon>Saliceae</taxon>
        <taxon>Populus</taxon>
    </lineage>
</organism>
<protein>
    <submittedName>
        <fullName evidence="1">Uncharacterized protein</fullName>
    </submittedName>
</protein>
<dbReference type="AlphaFoldDB" id="A0A3N7FVR5"/>
<gene>
    <name evidence="1" type="ORF">POPTR_013G061001</name>
</gene>